<dbReference type="Pfam" id="PF03551">
    <property type="entry name" value="PadR"/>
    <property type="match status" value="1"/>
</dbReference>
<feature type="coiled-coil region" evidence="1">
    <location>
        <begin position="123"/>
        <end position="150"/>
    </location>
</feature>
<accession>A0ABV2WUD7</accession>
<comment type="caution">
    <text evidence="3">The sequence shown here is derived from an EMBL/GenBank/DDBJ whole genome shotgun (WGS) entry which is preliminary data.</text>
</comment>
<reference evidence="3 4" key="1">
    <citation type="submission" date="2024-06" db="EMBL/GenBank/DDBJ databases">
        <title>The Natural Products Discovery Center: Release of the First 8490 Sequenced Strains for Exploring Actinobacteria Biosynthetic Diversity.</title>
        <authorList>
            <person name="Kalkreuter E."/>
            <person name="Kautsar S.A."/>
            <person name="Yang D."/>
            <person name="Bader C.D."/>
            <person name="Teijaro C.N."/>
            <person name="Fluegel L."/>
            <person name="Davis C.M."/>
            <person name="Simpson J.R."/>
            <person name="Lauterbach L."/>
            <person name="Steele A.D."/>
            <person name="Gui C."/>
            <person name="Meng S."/>
            <person name="Li G."/>
            <person name="Viehrig K."/>
            <person name="Ye F."/>
            <person name="Su P."/>
            <person name="Kiefer A.F."/>
            <person name="Nichols A."/>
            <person name="Cepeda A.J."/>
            <person name="Yan W."/>
            <person name="Fan B."/>
            <person name="Jiang Y."/>
            <person name="Adhikari A."/>
            <person name="Zheng C.-J."/>
            <person name="Schuster L."/>
            <person name="Cowan T.M."/>
            <person name="Smanski M.J."/>
            <person name="Chevrette M.G."/>
            <person name="De Carvalho L.P.S."/>
            <person name="Shen B."/>
        </authorList>
    </citation>
    <scope>NUCLEOTIDE SEQUENCE [LARGE SCALE GENOMIC DNA]</scope>
    <source>
        <strain evidence="3 4">NPDC019708</strain>
    </source>
</reference>
<organism evidence="3 4">
    <name type="scientific">Nocardia rhamnosiphila</name>
    <dbReference type="NCBI Taxonomy" id="426716"/>
    <lineage>
        <taxon>Bacteria</taxon>
        <taxon>Bacillati</taxon>
        <taxon>Actinomycetota</taxon>
        <taxon>Actinomycetes</taxon>
        <taxon>Mycobacteriales</taxon>
        <taxon>Nocardiaceae</taxon>
        <taxon>Nocardia</taxon>
    </lineage>
</organism>
<sequence length="219" mass="24437">MAKKRKVGNLLALAVLAVMQDEAMHRYQIAARLREYGKDRDIDIKWGSLYTVVQNLAKAGFLQVVGSEREGARPERVIYRITAAGRRELIDWTRELIAEPEPERGRFVAGLSILAVLPPEDVAELLGRRLAALDEQIAQVRAEFAQLAGTLPRLFLIESEYGLTVLEAEAEWTRALRAELVEGTFPDLAEWRAWHRNGPGVDSGRARAYVEGAGSTTDQ</sequence>
<dbReference type="RefSeq" id="WP_356958202.1">
    <property type="nucleotide sequence ID" value="NZ_JBEYBD010000012.1"/>
</dbReference>
<dbReference type="PANTHER" id="PTHR33169:SF14">
    <property type="entry name" value="TRANSCRIPTIONAL REGULATOR RV3488"/>
    <property type="match status" value="1"/>
</dbReference>
<gene>
    <name evidence="3" type="ORF">ABZ510_21880</name>
</gene>
<evidence type="ECO:0000313" key="3">
    <source>
        <dbReference type="EMBL" id="MEU1954503.1"/>
    </source>
</evidence>
<dbReference type="EMBL" id="JBEYBF010000015">
    <property type="protein sequence ID" value="MEU1954503.1"/>
    <property type="molecule type" value="Genomic_DNA"/>
</dbReference>
<dbReference type="PANTHER" id="PTHR33169">
    <property type="entry name" value="PADR-FAMILY TRANSCRIPTIONAL REGULATOR"/>
    <property type="match status" value="1"/>
</dbReference>
<dbReference type="Proteomes" id="UP001550628">
    <property type="component" value="Unassembled WGS sequence"/>
</dbReference>
<proteinExistence type="predicted"/>
<protein>
    <submittedName>
        <fullName evidence="3">PadR family transcriptional regulator</fullName>
    </submittedName>
</protein>
<keyword evidence="4" id="KW-1185">Reference proteome</keyword>
<dbReference type="InterPro" id="IPR052509">
    <property type="entry name" value="Metal_resp_DNA-bind_regulator"/>
</dbReference>
<dbReference type="InterPro" id="IPR036388">
    <property type="entry name" value="WH-like_DNA-bd_sf"/>
</dbReference>
<name>A0ABV2WUD7_9NOCA</name>
<evidence type="ECO:0000313" key="4">
    <source>
        <dbReference type="Proteomes" id="UP001550628"/>
    </source>
</evidence>
<dbReference type="InterPro" id="IPR036390">
    <property type="entry name" value="WH_DNA-bd_sf"/>
</dbReference>
<evidence type="ECO:0000259" key="2">
    <source>
        <dbReference type="Pfam" id="PF03551"/>
    </source>
</evidence>
<dbReference type="InterPro" id="IPR005149">
    <property type="entry name" value="Tscrpt_reg_PadR_N"/>
</dbReference>
<dbReference type="Gene3D" id="1.10.10.10">
    <property type="entry name" value="Winged helix-like DNA-binding domain superfamily/Winged helix DNA-binding domain"/>
    <property type="match status" value="1"/>
</dbReference>
<evidence type="ECO:0000256" key="1">
    <source>
        <dbReference type="SAM" id="Coils"/>
    </source>
</evidence>
<dbReference type="SUPFAM" id="SSF46785">
    <property type="entry name" value="Winged helix' DNA-binding domain"/>
    <property type="match status" value="1"/>
</dbReference>
<feature type="domain" description="Transcription regulator PadR N-terminal" evidence="2">
    <location>
        <begin position="15"/>
        <end position="89"/>
    </location>
</feature>
<keyword evidence="1" id="KW-0175">Coiled coil</keyword>